<evidence type="ECO:0000259" key="13">
    <source>
        <dbReference type="PROSITE" id="PS51074"/>
    </source>
</evidence>
<keyword evidence="11" id="KW-0539">Nucleus</keyword>
<evidence type="ECO:0000313" key="17">
    <source>
        <dbReference type="Proteomes" id="UP000308802"/>
    </source>
</evidence>
<name>A0A4S8Z5L7_AURPU</name>
<evidence type="ECO:0000256" key="4">
    <source>
        <dbReference type="ARBA" id="ARBA00005156"/>
    </source>
</evidence>
<evidence type="ECO:0000313" key="19">
    <source>
        <dbReference type="Proteomes" id="UP000310421"/>
    </source>
</evidence>
<comment type="similarity">
    <text evidence="5">Belongs to the DPH4 family.</text>
</comment>
<evidence type="ECO:0000256" key="9">
    <source>
        <dbReference type="ARBA" id="ARBA00022833"/>
    </source>
</evidence>
<evidence type="ECO:0000313" key="16">
    <source>
        <dbReference type="EMBL" id="THZ71216.1"/>
    </source>
</evidence>
<dbReference type="EMBL" id="QZBS01000160">
    <property type="protein sequence ID" value="THZ71216.1"/>
    <property type="molecule type" value="Genomic_DNA"/>
</dbReference>
<dbReference type="InterPro" id="IPR036671">
    <property type="entry name" value="DPH_MB_sf"/>
</dbReference>
<dbReference type="PANTHER" id="PTHR21454:SF46">
    <property type="entry name" value="DIPHTHAMIDE BIOSYNTHESIS PROTEIN 4"/>
    <property type="match status" value="1"/>
</dbReference>
<dbReference type="GO" id="GO:0005737">
    <property type="term" value="C:cytoplasm"/>
    <property type="evidence" value="ECO:0007669"/>
    <property type="project" value="UniProtKB-SubCell"/>
</dbReference>
<evidence type="ECO:0000256" key="10">
    <source>
        <dbReference type="ARBA" id="ARBA00023004"/>
    </source>
</evidence>
<protein>
    <recommendedName>
        <fullName evidence="6">Diphthamide biosynthesis protein 4</fullName>
    </recommendedName>
</protein>
<dbReference type="PROSITE" id="PS51074">
    <property type="entry name" value="DPH_MB"/>
    <property type="match status" value="1"/>
</dbReference>
<keyword evidence="10" id="KW-0408">Iron</keyword>
<comment type="caution">
    <text evidence="14">The sequence shown here is derived from an EMBL/GenBank/DDBJ whole genome shotgun (WGS) entry which is preliminary data.</text>
</comment>
<dbReference type="PROSITE" id="PS50076">
    <property type="entry name" value="DNAJ_2"/>
    <property type="match status" value="1"/>
</dbReference>
<comment type="pathway">
    <text evidence="4">Protein modification; peptidyl-diphthamide biosynthesis.</text>
</comment>
<dbReference type="InterPro" id="IPR036869">
    <property type="entry name" value="J_dom_sf"/>
</dbReference>
<evidence type="ECO:0000259" key="12">
    <source>
        <dbReference type="PROSITE" id="PS50076"/>
    </source>
</evidence>
<dbReference type="Gene3D" id="1.10.287.110">
    <property type="entry name" value="DnaJ domain"/>
    <property type="match status" value="1"/>
</dbReference>
<keyword evidence="8" id="KW-0479">Metal-binding</keyword>
<feature type="domain" description="DPH-type MB" evidence="13">
    <location>
        <begin position="89"/>
        <end position="151"/>
    </location>
</feature>
<dbReference type="InterPro" id="IPR044248">
    <property type="entry name" value="DPH3/4-like"/>
</dbReference>
<dbReference type="Proteomes" id="UP000308802">
    <property type="component" value="Unassembled WGS sequence"/>
</dbReference>
<proteinExistence type="inferred from homology"/>
<evidence type="ECO:0000256" key="1">
    <source>
        <dbReference type="ARBA" id="ARBA00003474"/>
    </source>
</evidence>
<dbReference type="GO" id="GO:0046872">
    <property type="term" value="F:metal ion binding"/>
    <property type="evidence" value="ECO:0007669"/>
    <property type="project" value="UniProtKB-KW"/>
</dbReference>
<evidence type="ECO:0000256" key="2">
    <source>
        <dbReference type="ARBA" id="ARBA00004123"/>
    </source>
</evidence>
<dbReference type="GO" id="GO:0005634">
    <property type="term" value="C:nucleus"/>
    <property type="evidence" value="ECO:0007669"/>
    <property type="project" value="UniProtKB-SubCell"/>
</dbReference>
<dbReference type="AlphaFoldDB" id="A0A4S8Z5L7"/>
<dbReference type="EMBL" id="QZAO01000193">
    <property type="protein sequence ID" value="THW73047.1"/>
    <property type="molecule type" value="Genomic_DNA"/>
</dbReference>
<comment type="subcellular location">
    <subcellularLocation>
        <location evidence="3">Cytoplasm</location>
    </subcellularLocation>
    <subcellularLocation>
        <location evidence="2">Nucleus</location>
    </subcellularLocation>
</comment>
<dbReference type="EMBL" id="QZAN01000034">
    <property type="protein sequence ID" value="THW62752.1"/>
    <property type="molecule type" value="Genomic_DNA"/>
</dbReference>
<dbReference type="UniPathway" id="UPA00559"/>
<accession>A0A4S8Z5L7</accession>
<dbReference type="CDD" id="cd06257">
    <property type="entry name" value="DnaJ"/>
    <property type="match status" value="1"/>
</dbReference>
<dbReference type="InterPro" id="IPR001623">
    <property type="entry name" value="DnaJ_domain"/>
</dbReference>
<dbReference type="Gene3D" id="3.10.660.10">
    <property type="entry name" value="DPH Zinc finger"/>
    <property type="match status" value="1"/>
</dbReference>
<evidence type="ECO:0000256" key="3">
    <source>
        <dbReference type="ARBA" id="ARBA00004496"/>
    </source>
</evidence>
<dbReference type="Pfam" id="PF00226">
    <property type="entry name" value="DnaJ"/>
    <property type="match status" value="1"/>
</dbReference>
<dbReference type="SUPFAM" id="SSF144217">
    <property type="entry name" value="CSL zinc finger"/>
    <property type="match status" value="1"/>
</dbReference>
<comment type="function">
    <text evidence="1">Required for the first step of diphthamide biosynthesis, the transfer of 3-amino-3-carboxypropyl from S-adenosyl-L-methionine to a histidine residue. Diphthamide is a post-translational modification of histidine which occurs in elongation factor 2.</text>
</comment>
<evidence type="ECO:0000313" key="15">
    <source>
        <dbReference type="EMBL" id="THW73047.1"/>
    </source>
</evidence>
<evidence type="ECO:0000256" key="11">
    <source>
        <dbReference type="ARBA" id="ARBA00023242"/>
    </source>
</evidence>
<dbReference type="Pfam" id="PF05207">
    <property type="entry name" value="Zn_ribbon_CSL"/>
    <property type="match status" value="1"/>
</dbReference>
<dbReference type="SMART" id="SM00271">
    <property type="entry name" value="DnaJ"/>
    <property type="match status" value="1"/>
</dbReference>
<feature type="domain" description="J" evidence="12">
    <location>
        <begin position="3"/>
        <end position="72"/>
    </location>
</feature>
<sequence length="167" mass="18907">MANHYEALGLGHRQFDGSLTAQDIKQAYRRALLEHHPDKAQTGGASQTVDSITVAYKTLSDSDTKVDYDREIRLQQARNKGDDKIFHTGLDIVDLDDLDYDDETGEWWRGCRCGQDRGFVITEDELEKESRYGELITGCKGCSLWLKVLFGIEEDEEEEEDIKTAAG</sequence>
<dbReference type="SUPFAM" id="SSF46565">
    <property type="entry name" value="Chaperone J-domain"/>
    <property type="match status" value="1"/>
</dbReference>
<reference evidence="17 18" key="1">
    <citation type="submission" date="2018-10" db="EMBL/GenBank/DDBJ databases">
        <title>Fifty Aureobasidium pullulans genomes reveal a recombining polyextremotolerant generalist.</title>
        <authorList>
            <person name="Gostincar C."/>
            <person name="Turk M."/>
            <person name="Zajc J."/>
            <person name="Gunde-Cimerman N."/>
        </authorList>
    </citation>
    <scope>NUCLEOTIDE SEQUENCE [LARGE SCALE GENOMIC DNA]</scope>
    <source>
        <strain evidence="15 17">EXF-10659</strain>
        <strain evidence="14 19">EXF-10751</strain>
        <strain evidence="16 18">EXF-3519</strain>
    </source>
</reference>
<evidence type="ECO:0000256" key="7">
    <source>
        <dbReference type="ARBA" id="ARBA00022490"/>
    </source>
</evidence>
<dbReference type="Proteomes" id="UP000309734">
    <property type="component" value="Unassembled WGS sequence"/>
</dbReference>
<dbReference type="Proteomes" id="UP000310421">
    <property type="component" value="Unassembled WGS sequence"/>
</dbReference>
<dbReference type="PANTHER" id="PTHR21454">
    <property type="entry name" value="DPH3 HOMOLOG-RELATED"/>
    <property type="match status" value="1"/>
</dbReference>
<evidence type="ECO:0000256" key="8">
    <source>
        <dbReference type="ARBA" id="ARBA00022723"/>
    </source>
</evidence>
<dbReference type="GO" id="GO:0017183">
    <property type="term" value="P:protein histidyl modification to diphthamide"/>
    <property type="evidence" value="ECO:0007669"/>
    <property type="project" value="UniProtKB-UniPathway"/>
</dbReference>
<evidence type="ECO:0000313" key="14">
    <source>
        <dbReference type="EMBL" id="THW62752.1"/>
    </source>
</evidence>
<gene>
    <name evidence="16" type="ORF">D6C85_05435</name>
    <name evidence="15" type="ORF">D6D19_05985</name>
    <name evidence="14" type="ORF">D6D20_04118</name>
</gene>
<evidence type="ECO:0000313" key="18">
    <source>
        <dbReference type="Proteomes" id="UP000309734"/>
    </source>
</evidence>
<dbReference type="InterPro" id="IPR007872">
    <property type="entry name" value="DPH_MB_dom"/>
</dbReference>
<organism evidence="14 19">
    <name type="scientific">Aureobasidium pullulans</name>
    <name type="common">Black yeast</name>
    <name type="synonym">Pullularia pullulans</name>
    <dbReference type="NCBI Taxonomy" id="5580"/>
    <lineage>
        <taxon>Eukaryota</taxon>
        <taxon>Fungi</taxon>
        <taxon>Dikarya</taxon>
        <taxon>Ascomycota</taxon>
        <taxon>Pezizomycotina</taxon>
        <taxon>Dothideomycetes</taxon>
        <taxon>Dothideomycetidae</taxon>
        <taxon>Dothideales</taxon>
        <taxon>Saccotheciaceae</taxon>
        <taxon>Aureobasidium</taxon>
    </lineage>
</organism>
<evidence type="ECO:0000256" key="6">
    <source>
        <dbReference type="ARBA" id="ARBA00021797"/>
    </source>
</evidence>
<keyword evidence="7" id="KW-0963">Cytoplasm</keyword>
<keyword evidence="9" id="KW-0862">Zinc</keyword>
<evidence type="ECO:0000256" key="5">
    <source>
        <dbReference type="ARBA" id="ARBA00006169"/>
    </source>
</evidence>